<proteinExistence type="predicted"/>
<dbReference type="EMBL" id="PQIB02000001">
    <property type="protein sequence ID" value="RLN42470.1"/>
    <property type="molecule type" value="Genomic_DNA"/>
</dbReference>
<accession>A0A3L6TQI5</accession>
<keyword evidence="2" id="KW-0472">Membrane</keyword>
<name>A0A3L6TQI5_PANMI</name>
<reference evidence="4" key="1">
    <citation type="journal article" date="2019" name="Nat. Commun.">
        <title>The genome of broomcorn millet.</title>
        <authorList>
            <person name="Zou C."/>
            <person name="Miki D."/>
            <person name="Li D."/>
            <person name="Tang Q."/>
            <person name="Xiao L."/>
            <person name="Rajput S."/>
            <person name="Deng P."/>
            <person name="Jia W."/>
            <person name="Huang R."/>
            <person name="Zhang M."/>
            <person name="Sun Y."/>
            <person name="Hu J."/>
            <person name="Fu X."/>
            <person name="Schnable P.S."/>
            <person name="Li F."/>
            <person name="Zhang H."/>
            <person name="Feng B."/>
            <person name="Zhu X."/>
            <person name="Liu R."/>
            <person name="Schnable J.C."/>
            <person name="Zhu J.-K."/>
            <person name="Zhang H."/>
        </authorList>
    </citation>
    <scope>NUCLEOTIDE SEQUENCE [LARGE SCALE GENOMIC DNA]</scope>
</reference>
<organism evidence="3 4">
    <name type="scientific">Panicum miliaceum</name>
    <name type="common">Proso millet</name>
    <name type="synonym">Broomcorn millet</name>
    <dbReference type="NCBI Taxonomy" id="4540"/>
    <lineage>
        <taxon>Eukaryota</taxon>
        <taxon>Viridiplantae</taxon>
        <taxon>Streptophyta</taxon>
        <taxon>Embryophyta</taxon>
        <taxon>Tracheophyta</taxon>
        <taxon>Spermatophyta</taxon>
        <taxon>Magnoliopsida</taxon>
        <taxon>Liliopsida</taxon>
        <taxon>Poales</taxon>
        <taxon>Poaceae</taxon>
        <taxon>PACMAD clade</taxon>
        <taxon>Panicoideae</taxon>
        <taxon>Panicodae</taxon>
        <taxon>Paniceae</taxon>
        <taxon>Panicinae</taxon>
        <taxon>Panicum</taxon>
        <taxon>Panicum sect. Panicum</taxon>
    </lineage>
</organism>
<comment type="caution">
    <text evidence="3">The sequence shown here is derived from an EMBL/GenBank/DDBJ whole genome shotgun (WGS) entry which is preliminary data.</text>
</comment>
<evidence type="ECO:0000256" key="1">
    <source>
        <dbReference type="SAM" id="MobiDB-lite"/>
    </source>
</evidence>
<gene>
    <name evidence="3" type="ORF">C2845_PM01G06840</name>
</gene>
<evidence type="ECO:0000313" key="3">
    <source>
        <dbReference type="EMBL" id="RLN42470.1"/>
    </source>
</evidence>
<evidence type="ECO:0000313" key="4">
    <source>
        <dbReference type="Proteomes" id="UP000275267"/>
    </source>
</evidence>
<sequence>MKIHMLLQFNNRALHDLFHGASVRPSSSNHMVNGCAARSLSKFTCSRSAARTVWSTRSPFLNVSSMKLAAQRHPFSSSASNEAFEARLEAINKKFNKRMKYLMWCCGFISFSIVATLRQFDLPEEEAPGGCDGSCKTDSVHGDRSAPWTK</sequence>
<feature type="transmembrane region" description="Helical" evidence="2">
    <location>
        <begin position="101"/>
        <end position="120"/>
    </location>
</feature>
<protein>
    <submittedName>
        <fullName evidence="3">Uncharacterized protein</fullName>
    </submittedName>
</protein>
<dbReference type="Proteomes" id="UP000275267">
    <property type="component" value="Unassembled WGS sequence"/>
</dbReference>
<feature type="region of interest" description="Disordered" evidence="1">
    <location>
        <begin position="127"/>
        <end position="150"/>
    </location>
</feature>
<evidence type="ECO:0000256" key="2">
    <source>
        <dbReference type="SAM" id="Phobius"/>
    </source>
</evidence>
<keyword evidence="2" id="KW-0812">Transmembrane</keyword>
<keyword evidence="2" id="KW-1133">Transmembrane helix</keyword>
<keyword evidence="4" id="KW-1185">Reference proteome</keyword>
<dbReference type="AlphaFoldDB" id="A0A3L6TQI5"/>